<evidence type="ECO:0000313" key="3">
    <source>
        <dbReference type="Proteomes" id="UP001283361"/>
    </source>
</evidence>
<gene>
    <name evidence="2" type="ORF">RRG08_033045</name>
</gene>
<evidence type="ECO:0000313" key="2">
    <source>
        <dbReference type="EMBL" id="KAK3782404.1"/>
    </source>
</evidence>
<comment type="caution">
    <text evidence="2">The sequence shown here is derived from an EMBL/GenBank/DDBJ whole genome shotgun (WGS) entry which is preliminary data.</text>
</comment>
<accession>A0AAE1A6W6</accession>
<dbReference type="AlphaFoldDB" id="A0AAE1A6W6"/>
<feature type="region of interest" description="Disordered" evidence="1">
    <location>
        <begin position="78"/>
        <end position="108"/>
    </location>
</feature>
<feature type="region of interest" description="Disordered" evidence="1">
    <location>
        <begin position="1"/>
        <end position="65"/>
    </location>
</feature>
<feature type="compositionally biased region" description="Basic and acidic residues" evidence="1">
    <location>
        <begin position="24"/>
        <end position="33"/>
    </location>
</feature>
<reference evidence="2" key="1">
    <citation type="journal article" date="2023" name="G3 (Bethesda)">
        <title>A reference genome for the long-term kleptoplast-retaining sea slug Elysia crispata morphotype clarki.</title>
        <authorList>
            <person name="Eastman K.E."/>
            <person name="Pendleton A.L."/>
            <person name="Shaikh M.A."/>
            <person name="Suttiyut T."/>
            <person name="Ogas R."/>
            <person name="Tomko P."/>
            <person name="Gavelis G."/>
            <person name="Widhalm J.R."/>
            <person name="Wisecaver J.H."/>
        </authorList>
    </citation>
    <scope>NUCLEOTIDE SEQUENCE</scope>
    <source>
        <strain evidence="2">ECLA1</strain>
    </source>
</reference>
<name>A0AAE1A6W6_9GAST</name>
<keyword evidence="3" id="KW-1185">Reference proteome</keyword>
<organism evidence="2 3">
    <name type="scientific">Elysia crispata</name>
    <name type="common">lettuce slug</name>
    <dbReference type="NCBI Taxonomy" id="231223"/>
    <lineage>
        <taxon>Eukaryota</taxon>
        <taxon>Metazoa</taxon>
        <taxon>Spiralia</taxon>
        <taxon>Lophotrochozoa</taxon>
        <taxon>Mollusca</taxon>
        <taxon>Gastropoda</taxon>
        <taxon>Heterobranchia</taxon>
        <taxon>Euthyneura</taxon>
        <taxon>Panpulmonata</taxon>
        <taxon>Sacoglossa</taxon>
        <taxon>Placobranchoidea</taxon>
        <taxon>Plakobranchidae</taxon>
        <taxon>Elysia</taxon>
    </lineage>
</organism>
<dbReference type="EMBL" id="JAWDGP010002507">
    <property type="protein sequence ID" value="KAK3782404.1"/>
    <property type="molecule type" value="Genomic_DNA"/>
</dbReference>
<protein>
    <submittedName>
        <fullName evidence="2">Uncharacterized protein</fullName>
    </submittedName>
</protein>
<dbReference type="Proteomes" id="UP001283361">
    <property type="component" value="Unassembled WGS sequence"/>
</dbReference>
<sequence>MVRETVFGQWEGRGVLEGGPVSPPERRCLDSGRGRGVLEGGPVSPPGQRDGVWTVGGTRSTRGRPCVTTWSERRCLDSGRGRGVLEGGPVSPPGQRDGVWTVGGDEEY</sequence>
<evidence type="ECO:0000256" key="1">
    <source>
        <dbReference type="SAM" id="MobiDB-lite"/>
    </source>
</evidence>
<proteinExistence type="predicted"/>